<keyword evidence="4" id="KW-1185">Reference proteome</keyword>
<comment type="caution">
    <text evidence="3">The sequence shown here is derived from an EMBL/GenBank/DDBJ whole genome shotgun (WGS) entry which is preliminary data.</text>
</comment>
<gene>
    <name evidence="3" type="ORF">ESA94_15675</name>
</gene>
<accession>A0A4V1M792</accession>
<proteinExistence type="predicted"/>
<dbReference type="InterPro" id="IPR011250">
    <property type="entry name" value="OMP/PagP_B-barrel"/>
</dbReference>
<dbReference type="RefSeq" id="WP_129131884.1">
    <property type="nucleotide sequence ID" value="NZ_SDHW01000005.1"/>
</dbReference>
<dbReference type="Proteomes" id="UP000290204">
    <property type="component" value="Unassembled WGS sequence"/>
</dbReference>
<evidence type="ECO:0000313" key="4">
    <source>
        <dbReference type="Proteomes" id="UP000290204"/>
    </source>
</evidence>
<dbReference type="AlphaFoldDB" id="A0A4V1M792"/>
<dbReference type="SUPFAM" id="SSF56925">
    <property type="entry name" value="OMPA-like"/>
    <property type="match status" value="1"/>
</dbReference>
<feature type="domain" description="Outer membrane protein beta-barrel" evidence="2">
    <location>
        <begin position="18"/>
        <end position="165"/>
    </location>
</feature>
<evidence type="ECO:0000259" key="2">
    <source>
        <dbReference type="Pfam" id="PF13568"/>
    </source>
</evidence>
<organism evidence="3 4">
    <name type="scientific">Lacibacter luteus</name>
    <dbReference type="NCBI Taxonomy" id="2508719"/>
    <lineage>
        <taxon>Bacteria</taxon>
        <taxon>Pseudomonadati</taxon>
        <taxon>Bacteroidota</taxon>
        <taxon>Chitinophagia</taxon>
        <taxon>Chitinophagales</taxon>
        <taxon>Chitinophagaceae</taxon>
        <taxon>Lacibacter</taxon>
    </lineage>
</organism>
<dbReference type="InterPro" id="IPR025665">
    <property type="entry name" value="Beta-barrel_OMP_2"/>
</dbReference>
<dbReference type="OrthoDB" id="947434at2"/>
<keyword evidence="1" id="KW-0732">Signal</keyword>
<dbReference type="Pfam" id="PF13568">
    <property type="entry name" value="OMP_b-brl_2"/>
    <property type="match status" value="1"/>
</dbReference>
<evidence type="ECO:0000256" key="1">
    <source>
        <dbReference type="SAM" id="SignalP"/>
    </source>
</evidence>
<sequence length="190" mass="20493">MKALIISGAFLFMAGSVFAQHNNVHVGLKGGLNISNLASSPNAGYDAKAGFHAGGLAHIHLNKSWAIQPEIMYSGQGAQNSSTKTRLHYVNVPVQLQYMFDRGFRIQTGPQVGVLAAANVQQGDVKTNVKSSFKTADVGWTIGASYVGESGIGVDARYNYGFTNINDASSVNLYNRNVQVGVFYVFKHKY</sequence>
<reference evidence="3 4" key="1">
    <citation type="submission" date="2019-01" db="EMBL/GenBank/DDBJ databases">
        <title>Lacibacter sp. strain TTM-7.</title>
        <authorList>
            <person name="Chen W.-M."/>
        </authorList>
    </citation>
    <scope>NUCLEOTIDE SEQUENCE [LARGE SCALE GENOMIC DNA]</scope>
    <source>
        <strain evidence="3 4">TTM-7</strain>
    </source>
</reference>
<name>A0A4V1M792_9BACT</name>
<feature type="signal peptide" evidence="1">
    <location>
        <begin position="1"/>
        <end position="19"/>
    </location>
</feature>
<evidence type="ECO:0000313" key="3">
    <source>
        <dbReference type="EMBL" id="RXK58828.1"/>
    </source>
</evidence>
<protein>
    <submittedName>
        <fullName evidence="3">PorT family protein</fullName>
    </submittedName>
</protein>
<feature type="chain" id="PRO_5020204647" evidence="1">
    <location>
        <begin position="20"/>
        <end position="190"/>
    </location>
</feature>
<dbReference type="EMBL" id="SDHW01000005">
    <property type="protein sequence ID" value="RXK58828.1"/>
    <property type="molecule type" value="Genomic_DNA"/>
</dbReference>